<comment type="caution">
    <text evidence="2">The sequence shown here is derived from an EMBL/GenBank/DDBJ whole genome shotgun (WGS) entry which is preliminary data.</text>
</comment>
<dbReference type="Proteomes" id="UP001175227">
    <property type="component" value="Unassembled WGS sequence"/>
</dbReference>
<reference evidence="2" key="1">
    <citation type="submission" date="2023-06" db="EMBL/GenBank/DDBJ databases">
        <authorList>
            <consortium name="Lawrence Berkeley National Laboratory"/>
            <person name="Ahrendt S."/>
            <person name="Sahu N."/>
            <person name="Indic B."/>
            <person name="Wong-Bajracharya J."/>
            <person name="Merenyi Z."/>
            <person name="Ke H.-M."/>
            <person name="Monk M."/>
            <person name="Kocsube S."/>
            <person name="Drula E."/>
            <person name="Lipzen A."/>
            <person name="Balint B."/>
            <person name="Henrissat B."/>
            <person name="Andreopoulos B."/>
            <person name="Martin F.M."/>
            <person name="Harder C.B."/>
            <person name="Rigling D."/>
            <person name="Ford K.L."/>
            <person name="Foster G.D."/>
            <person name="Pangilinan J."/>
            <person name="Papanicolaou A."/>
            <person name="Barry K."/>
            <person name="LaButti K."/>
            <person name="Viragh M."/>
            <person name="Koriabine M."/>
            <person name="Yan M."/>
            <person name="Riley R."/>
            <person name="Champramary S."/>
            <person name="Plett K.L."/>
            <person name="Tsai I.J."/>
            <person name="Slot J."/>
            <person name="Sipos G."/>
            <person name="Plett J."/>
            <person name="Nagy L.G."/>
            <person name="Grigoriev I.V."/>
        </authorList>
    </citation>
    <scope>NUCLEOTIDE SEQUENCE</scope>
    <source>
        <strain evidence="2">ICMP 16352</strain>
    </source>
</reference>
<evidence type="ECO:0000313" key="2">
    <source>
        <dbReference type="EMBL" id="KAK0471227.1"/>
    </source>
</evidence>
<accession>A0AA39NST9</accession>
<sequence length="145" mass="15475">MQTFNATSLNTDIYIELDSWTLTTGSGNVSRTGSLITAIDPIYETLIFPQQDAGSLSLPELMSPATPTPRHTTRSMATSPPLGSVVTPFSQEPTPASPRPMSAYSHPSPFSNGQGTYAGTNEPGVDRILSPRPVIQWTLLILVGS</sequence>
<gene>
    <name evidence="2" type="ORF">IW261DRAFT_1572278</name>
</gene>
<feature type="region of interest" description="Disordered" evidence="1">
    <location>
        <begin position="61"/>
        <end position="119"/>
    </location>
</feature>
<proteinExistence type="predicted"/>
<dbReference type="EMBL" id="JAUEPR010000053">
    <property type="protein sequence ID" value="KAK0471227.1"/>
    <property type="molecule type" value="Genomic_DNA"/>
</dbReference>
<evidence type="ECO:0000313" key="3">
    <source>
        <dbReference type="Proteomes" id="UP001175227"/>
    </source>
</evidence>
<protein>
    <submittedName>
        <fullName evidence="2">Uncharacterized protein</fullName>
    </submittedName>
</protein>
<evidence type="ECO:0000256" key="1">
    <source>
        <dbReference type="SAM" id="MobiDB-lite"/>
    </source>
</evidence>
<dbReference type="AlphaFoldDB" id="A0AA39NST9"/>
<organism evidence="2 3">
    <name type="scientific">Armillaria novae-zelandiae</name>
    <dbReference type="NCBI Taxonomy" id="153914"/>
    <lineage>
        <taxon>Eukaryota</taxon>
        <taxon>Fungi</taxon>
        <taxon>Dikarya</taxon>
        <taxon>Basidiomycota</taxon>
        <taxon>Agaricomycotina</taxon>
        <taxon>Agaricomycetes</taxon>
        <taxon>Agaricomycetidae</taxon>
        <taxon>Agaricales</taxon>
        <taxon>Marasmiineae</taxon>
        <taxon>Physalacriaceae</taxon>
        <taxon>Armillaria</taxon>
    </lineage>
</organism>
<name>A0AA39NST9_9AGAR</name>
<feature type="compositionally biased region" description="Polar residues" evidence="1">
    <location>
        <begin position="108"/>
        <end position="119"/>
    </location>
</feature>
<keyword evidence="3" id="KW-1185">Reference proteome</keyword>